<accession>A0ABN9F609</accession>
<dbReference type="Proteomes" id="UP001162483">
    <property type="component" value="Unassembled WGS sequence"/>
</dbReference>
<dbReference type="EMBL" id="CATNWA010016231">
    <property type="protein sequence ID" value="CAI9591031.1"/>
    <property type="molecule type" value="Genomic_DNA"/>
</dbReference>
<name>A0ABN9F609_9NEOB</name>
<protein>
    <submittedName>
        <fullName evidence="1">Uncharacterized protein</fullName>
    </submittedName>
</protein>
<proteinExistence type="predicted"/>
<keyword evidence="2" id="KW-1185">Reference proteome</keyword>
<comment type="caution">
    <text evidence="1">The sequence shown here is derived from an EMBL/GenBank/DDBJ whole genome shotgun (WGS) entry which is preliminary data.</text>
</comment>
<evidence type="ECO:0000313" key="2">
    <source>
        <dbReference type="Proteomes" id="UP001162483"/>
    </source>
</evidence>
<organism evidence="1 2">
    <name type="scientific">Staurois parvus</name>
    <dbReference type="NCBI Taxonomy" id="386267"/>
    <lineage>
        <taxon>Eukaryota</taxon>
        <taxon>Metazoa</taxon>
        <taxon>Chordata</taxon>
        <taxon>Craniata</taxon>
        <taxon>Vertebrata</taxon>
        <taxon>Euteleostomi</taxon>
        <taxon>Amphibia</taxon>
        <taxon>Batrachia</taxon>
        <taxon>Anura</taxon>
        <taxon>Neobatrachia</taxon>
        <taxon>Ranoidea</taxon>
        <taxon>Ranidae</taxon>
        <taxon>Staurois</taxon>
    </lineage>
</organism>
<reference evidence="1" key="1">
    <citation type="submission" date="2023-05" db="EMBL/GenBank/DDBJ databases">
        <authorList>
            <person name="Stuckert A."/>
        </authorList>
    </citation>
    <scope>NUCLEOTIDE SEQUENCE</scope>
</reference>
<evidence type="ECO:0000313" key="1">
    <source>
        <dbReference type="EMBL" id="CAI9591031.1"/>
    </source>
</evidence>
<gene>
    <name evidence="1" type="ORF">SPARVUS_LOCUS11136487</name>
</gene>
<sequence length="45" mass="4679">MVEQGQTGWVGNREDGMVQGSGQRIVGRAGSGIIGQTRHKGVGRA</sequence>